<dbReference type="EMBL" id="VSRQ01000005">
    <property type="protein sequence ID" value="TYK46814.1"/>
    <property type="molecule type" value="Genomic_DNA"/>
</dbReference>
<sequence>MKALRGKRREVLEMYRRTRPPDVPAKMVEAATARRLAGDPAGACAAARVDLDVDIPMITRVYGRELAEKIVDDLHHVVPDLLRWNIPRGLDGPGAPIGFGLLRRYREGGGANLLVRTGNHRRGRRGRLELWVRCRSEGEADLPDRVPGLYHLPRAYWDARYTGELRALCGGGPDRIPFHGGDGRLLDVLPTGPHPDDPVAMTEWLTLLWDEGRTGEALEACGIELADGQRRTWPQRPWIAVERLVDDARTMLAEGVFDPGLSERPRRPARTIWVECRDEGQAGTDIELTFGDGDGGRVTARRRGAGLGESRLLTAPEYRHPIDLDLLRFGLAGPDDLHPAVTRALFHPRGTTAPPEVRRPSVTGAELMERAFHRDTAGVRALLDAGADPLVRDRSGLTLLHLLPYLDHELLLARLLAAGVDVNAVDVQGHTALHAAAVRRLELEHAGSIAREPVEDLIGRLLNAGAVDVCRERGAPCRAGAPSERRARPGGEDVGRLRSRASRTDYRSMARLASALYSTGKDRRQVLAECYGAPFPDEFFALADQRPLPGHPPEDLRCHVWRLVLPPDRGGPVPVGQSSLDDYDDRAVLERDRRLVPVLRLRDHRTEYGGLVLCYRLTELARGEPTVFGTDPLGDDGRIERLGPSLAAVLRDYHAIVVDRLEMLRRLDPDHPDVGALPTHRAALRLAGTLLPAGAPVVDRAEPSAPFTAPVPEGTLIRLRAQASRDDYRSMARLAWALYSTGTNVRDVLRECYGVAFPEEFFVLAEALSRGSVSGQETSLPWGLAVPLERGGPPLRHWPTLWPAERRIFDWDSDLVPLLALYGDERWDRGEHEWRVAPHGRLIHCYRLSELAAGRNGVVGVPWRRAEEGGELSADSSGDSLLAVLHEYAAARYHLDEWESRQPWSWGADTIDDQEVEASRRCVAKIEALQRLVDDRPSRLPP</sequence>
<evidence type="ECO:0000313" key="4">
    <source>
        <dbReference type="Proteomes" id="UP000323505"/>
    </source>
</evidence>
<dbReference type="Gene3D" id="1.25.40.20">
    <property type="entry name" value="Ankyrin repeat-containing domain"/>
    <property type="match status" value="1"/>
</dbReference>
<gene>
    <name evidence="3" type="ORF">FXF68_23545</name>
</gene>
<dbReference type="SUPFAM" id="SSF48403">
    <property type="entry name" value="Ankyrin repeat"/>
    <property type="match status" value="1"/>
</dbReference>
<dbReference type="Proteomes" id="UP000323505">
    <property type="component" value="Unassembled WGS sequence"/>
</dbReference>
<feature type="compositionally biased region" description="Basic and acidic residues" evidence="2">
    <location>
        <begin position="483"/>
        <end position="499"/>
    </location>
</feature>
<dbReference type="InterPro" id="IPR036770">
    <property type="entry name" value="Ankyrin_rpt-contain_sf"/>
</dbReference>
<keyword evidence="4" id="KW-1185">Reference proteome</keyword>
<feature type="repeat" description="ANK" evidence="1">
    <location>
        <begin position="395"/>
        <end position="427"/>
    </location>
</feature>
<dbReference type="RefSeq" id="WP_148762714.1">
    <property type="nucleotide sequence ID" value="NZ_VSRQ01000005.1"/>
</dbReference>
<comment type="caution">
    <text evidence="3">The sequence shown here is derived from an EMBL/GenBank/DDBJ whole genome shotgun (WGS) entry which is preliminary data.</text>
</comment>
<evidence type="ECO:0000256" key="1">
    <source>
        <dbReference type="PROSITE-ProRule" id="PRU00023"/>
    </source>
</evidence>
<dbReference type="PROSITE" id="PS50088">
    <property type="entry name" value="ANK_REPEAT"/>
    <property type="match status" value="1"/>
</dbReference>
<accession>A0A5D3FFM1</accession>
<evidence type="ECO:0000256" key="2">
    <source>
        <dbReference type="SAM" id="MobiDB-lite"/>
    </source>
</evidence>
<reference evidence="3 4" key="1">
    <citation type="submission" date="2019-08" db="EMBL/GenBank/DDBJ databases">
        <title>Actinomadura sp. nov. CYP1-5 isolated from mountain soil.</title>
        <authorList>
            <person name="Songsumanus A."/>
            <person name="Kuncharoen N."/>
            <person name="Kudo T."/>
            <person name="Yuki M."/>
            <person name="Igarashi Y."/>
            <person name="Tanasupawat S."/>
        </authorList>
    </citation>
    <scope>NUCLEOTIDE SEQUENCE [LARGE SCALE GENOMIC DNA]</scope>
    <source>
        <strain evidence="3 4">CYP1-5</strain>
    </source>
</reference>
<dbReference type="InterPro" id="IPR002110">
    <property type="entry name" value="Ankyrin_rpt"/>
</dbReference>
<dbReference type="AlphaFoldDB" id="A0A5D3FFM1"/>
<feature type="region of interest" description="Disordered" evidence="2">
    <location>
        <begin position="478"/>
        <end position="499"/>
    </location>
</feature>
<proteinExistence type="predicted"/>
<protein>
    <submittedName>
        <fullName evidence="3">Uncharacterized protein</fullName>
    </submittedName>
</protein>
<keyword evidence="1" id="KW-0040">ANK repeat</keyword>
<organism evidence="3 4">
    <name type="scientific">Actinomadura decatromicini</name>
    <dbReference type="NCBI Taxonomy" id="2604572"/>
    <lineage>
        <taxon>Bacteria</taxon>
        <taxon>Bacillati</taxon>
        <taxon>Actinomycetota</taxon>
        <taxon>Actinomycetes</taxon>
        <taxon>Streptosporangiales</taxon>
        <taxon>Thermomonosporaceae</taxon>
        <taxon>Actinomadura</taxon>
    </lineage>
</organism>
<name>A0A5D3FFM1_9ACTN</name>
<evidence type="ECO:0000313" key="3">
    <source>
        <dbReference type="EMBL" id="TYK46814.1"/>
    </source>
</evidence>